<keyword evidence="1" id="KW-0732">Signal</keyword>
<keyword evidence="3" id="KW-1185">Reference proteome</keyword>
<name>A0ABQ4PK38_9GAMM</name>
<proteinExistence type="predicted"/>
<feature type="signal peptide" evidence="1">
    <location>
        <begin position="1"/>
        <end position="21"/>
    </location>
</feature>
<dbReference type="RefSeq" id="WP_119979005.1">
    <property type="nucleotide sequence ID" value="NZ_BPFB01000026.1"/>
</dbReference>
<dbReference type="EMBL" id="BPFB01000026">
    <property type="protein sequence ID" value="GIU48004.1"/>
    <property type="molecule type" value="Genomic_DNA"/>
</dbReference>
<dbReference type="Proteomes" id="UP000761574">
    <property type="component" value="Unassembled WGS sequence"/>
</dbReference>
<evidence type="ECO:0000313" key="3">
    <source>
        <dbReference type="Proteomes" id="UP000761574"/>
    </source>
</evidence>
<reference evidence="2 3" key="1">
    <citation type="submission" date="2021-05" db="EMBL/GenBank/DDBJ databases">
        <title>Molecular characterization for Shewanella algae harboring chromosomal blaOXA-55-like strains isolated from clinical and environment sample.</title>
        <authorList>
            <person name="Ohama Y."/>
            <person name="Aoki K."/>
            <person name="Harada S."/>
            <person name="Moriya K."/>
            <person name="Ishii Y."/>
            <person name="Tateda K."/>
        </authorList>
    </citation>
    <scope>NUCLEOTIDE SEQUENCE [LARGE SCALE GENOMIC DNA]</scope>
    <source>
        <strain evidence="2 3">LMG 23746</strain>
    </source>
</reference>
<evidence type="ECO:0000313" key="2">
    <source>
        <dbReference type="EMBL" id="GIU48004.1"/>
    </source>
</evidence>
<evidence type="ECO:0000256" key="1">
    <source>
        <dbReference type="SAM" id="SignalP"/>
    </source>
</evidence>
<keyword evidence="2" id="KW-0449">Lipoprotein</keyword>
<dbReference type="Pfam" id="PF12915">
    <property type="entry name" value="DUF3833"/>
    <property type="match status" value="1"/>
</dbReference>
<sequence>MKYLMSLLLLLLVTACGSASLEEHRGTQPELKLEHFFDGKLKAYGIVLDRSGNLLRRFEVDLVANWQGDNGEIKEWFEFDDGEKSTRIWQLKRVADNQYEGQAGDVVGIAKGRTQGSALFWQYDLDIVVDGETYQVTLDDWMFLLDERRLFNKTDMSKFGFKVGEVILYIEKI</sequence>
<dbReference type="PROSITE" id="PS51257">
    <property type="entry name" value="PROKAR_LIPOPROTEIN"/>
    <property type="match status" value="1"/>
</dbReference>
<dbReference type="InterPro" id="IPR024409">
    <property type="entry name" value="DUF3833"/>
</dbReference>
<organism evidence="2 3">
    <name type="scientific">Shewanella algidipiscicola</name>
    <dbReference type="NCBI Taxonomy" id="614070"/>
    <lineage>
        <taxon>Bacteria</taxon>
        <taxon>Pseudomonadati</taxon>
        <taxon>Pseudomonadota</taxon>
        <taxon>Gammaproteobacteria</taxon>
        <taxon>Alteromonadales</taxon>
        <taxon>Shewanellaceae</taxon>
        <taxon>Shewanella</taxon>
    </lineage>
</organism>
<protein>
    <submittedName>
        <fullName evidence="2">Lipoprotein</fullName>
    </submittedName>
</protein>
<comment type="caution">
    <text evidence="2">The sequence shown here is derived from an EMBL/GenBank/DDBJ whole genome shotgun (WGS) entry which is preliminary data.</text>
</comment>
<gene>
    <name evidence="2" type="ORF">TUM4630_23340</name>
</gene>
<feature type="chain" id="PRO_5046145417" evidence="1">
    <location>
        <begin position="22"/>
        <end position="173"/>
    </location>
</feature>
<accession>A0ABQ4PK38</accession>